<feature type="domain" description="P-type ATPase C-terminal" evidence="5">
    <location>
        <begin position="224"/>
        <end position="276"/>
    </location>
</feature>
<dbReference type="EMBL" id="OX465085">
    <property type="protein sequence ID" value="CAI9301265.1"/>
    <property type="molecule type" value="Genomic_DNA"/>
</dbReference>
<dbReference type="Proteomes" id="UP001177003">
    <property type="component" value="Chromosome 9"/>
</dbReference>
<keyword evidence="2" id="KW-0479">Metal-binding</keyword>
<keyword evidence="4" id="KW-1133">Transmembrane helix</keyword>
<dbReference type="Pfam" id="PF16212">
    <property type="entry name" value="PhoLip_ATPase_C"/>
    <property type="match status" value="1"/>
</dbReference>
<reference evidence="6" key="1">
    <citation type="submission" date="2023-04" db="EMBL/GenBank/DDBJ databases">
        <authorList>
            <person name="Vijverberg K."/>
            <person name="Xiong W."/>
            <person name="Schranz E."/>
        </authorList>
    </citation>
    <scope>NUCLEOTIDE SEQUENCE</scope>
</reference>
<proteinExistence type="predicted"/>
<evidence type="ECO:0000256" key="1">
    <source>
        <dbReference type="ARBA" id="ARBA00004141"/>
    </source>
</evidence>
<feature type="transmembrane region" description="Helical" evidence="4">
    <location>
        <begin position="236"/>
        <end position="254"/>
    </location>
</feature>
<dbReference type="GO" id="GO:0140326">
    <property type="term" value="F:ATPase-coupled intramembrane lipid transporter activity"/>
    <property type="evidence" value="ECO:0007669"/>
    <property type="project" value="TreeGrafter"/>
</dbReference>
<dbReference type="GO" id="GO:0005886">
    <property type="term" value="C:plasma membrane"/>
    <property type="evidence" value="ECO:0007669"/>
    <property type="project" value="TreeGrafter"/>
</dbReference>
<protein>
    <recommendedName>
        <fullName evidence="5">P-type ATPase C-terminal domain-containing protein</fullName>
    </recommendedName>
</protein>
<name>A0AA35ZYJ1_LACSI</name>
<evidence type="ECO:0000313" key="7">
    <source>
        <dbReference type="Proteomes" id="UP001177003"/>
    </source>
</evidence>
<dbReference type="InterPro" id="IPR032630">
    <property type="entry name" value="P_typ_ATPase_c"/>
</dbReference>
<evidence type="ECO:0000256" key="4">
    <source>
        <dbReference type="SAM" id="Phobius"/>
    </source>
</evidence>
<accession>A0AA35ZYJ1</accession>
<dbReference type="InterPro" id="IPR023214">
    <property type="entry name" value="HAD_sf"/>
</dbReference>
<evidence type="ECO:0000259" key="5">
    <source>
        <dbReference type="Pfam" id="PF16212"/>
    </source>
</evidence>
<keyword evidence="3" id="KW-0460">Magnesium</keyword>
<keyword evidence="4" id="KW-0472">Membrane</keyword>
<dbReference type="PANTHER" id="PTHR24092">
    <property type="entry name" value="PROBABLE PHOSPHOLIPID-TRANSPORTING ATPASE"/>
    <property type="match status" value="1"/>
</dbReference>
<keyword evidence="4" id="KW-0812">Transmembrane</keyword>
<gene>
    <name evidence="6" type="ORF">LSALG_LOCUS39832</name>
</gene>
<dbReference type="GO" id="GO:0046872">
    <property type="term" value="F:metal ion binding"/>
    <property type="evidence" value="ECO:0007669"/>
    <property type="project" value="UniProtKB-KW"/>
</dbReference>
<sequence>MTLDRGERYTWEKLSAIKANCGNKLVLDEFVIHKHTPNYQNCPSTTLKLSIKSSLMPYNHQSLPSNKYLNIPLSRRCLQLKPIPLFADYLTCDARHVQAQRDKADSPQPLLHRNNAANRQQTWGIWGYDVHSAHKVLDEMPESMDAVFKAFEKMSKPWLTVINLLSINEIALGDDIRDHFLQLAVNRSSIICCRVSPKQKALITRLVKKYTGKMTLAIGDGNAVHRHWCYKRISKMILYFVYKNIVFGLTLLYYELYSKFSWDVLHDRWYMLMFILMSVKRQSDRKSTTCFEFILLWTEKMKCWKNHRNSRKSLCCCTMNRPCIR</sequence>
<dbReference type="Gene3D" id="3.40.50.1000">
    <property type="entry name" value="HAD superfamily/HAD-like"/>
    <property type="match status" value="1"/>
</dbReference>
<dbReference type="GO" id="GO:0045332">
    <property type="term" value="P:phospholipid translocation"/>
    <property type="evidence" value="ECO:0007669"/>
    <property type="project" value="TreeGrafter"/>
</dbReference>
<keyword evidence="7" id="KW-1185">Reference proteome</keyword>
<dbReference type="PANTHER" id="PTHR24092:SF157">
    <property type="entry name" value="PHOSPHOLIPID-TRANSPORTING ATPASE"/>
    <property type="match status" value="1"/>
</dbReference>
<organism evidence="6 7">
    <name type="scientific">Lactuca saligna</name>
    <name type="common">Willowleaf lettuce</name>
    <dbReference type="NCBI Taxonomy" id="75948"/>
    <lineage>
        <taxon>Eukaryota</taxon>
        <taxon>Viridiplantae</taxon>
        <taxon>Streptophyta</taxon>
        <taxon>Embryophyta</taxon>
        <taxon>Tracheophyta</taxon>
        <taxon>Spermatophyta</taxon>
        <taxon>Magnoliopsida</taxon>
        <taxon>eudicotyledons</taxon>
        <taxon>Gunneridae</taxon>
        <taxon>Pentapetalae</taxon>
        <taxon>asterids</taxon>
        <taxon>campanulids</taxon>
        <taxon>Asterales</taxon>
        <taxon>Asteraceae</taxon>
        <taxon>Cichorioideae</taxon>
        <taxon>Cichorieae</taxon>
        <taxon>Lactucinae</taxon>
        <taxon>Lactuca</taxon>
    </lineage>
</organism>
<evidence type="ECO:0000256" key="3">
    <source>
        <dbReference type="ARBA" id="ARBA00022842"/>
    </source>
</evidence>
<comment type="subcellular location">
    <subcellularLocation>
        <location evidence="1">Membrane</location>
        <topology evidence="1">Multi-pass membrane protein</topology>
    </subcellularLocation>
</comment>
<dbReference type="AlphaFoldDB" id="A0AA35ZYJ1"/>
<evidence type="ECO:0000313" key="6">
    <source>
        <dbReference type="EMBL" id="CAI9301265.1"/>
    </source>
</evidence>
<evidence type="ECO:0000256" key="2">
    <source>
        <dbReference type="ARBA" id="ARBA00022723"/>
    </source>
</evidence>